<feature type="transmembrane region" description="Helical" evidence="1">
    <location>
        <begin position="218"/>
        <end position="238"/>
    </location>
</feature>
<reference evidence="2 3" key="1">
    <citation type="submission" date="2017-07" db="EMBL/GenBank/DDBJ databases">
        <title>The genome sequence of Paludifilum halophilum highlights mechanisms for microbial adaptation to high salt environemnts.</title>
        <authorList>
            <person name="Belbahri L."/>
        </authorList>
    </citation>
    <scope>NUCLEOTIDE SEQUENCE [LARGE SCALE GENOMIC DNA]</scope>
    <source>
        <strain evidence="2 3">DSM 102817</strain>
    </source>
</reference>
<name>A0A235B7Y4_9BACL</name>
<feature type="transmembrane region" description="Helical" evidence="1">
    <location>
        <begin position="186"/>
        <end position="206"/>
    </location>
</feature>
<dbReference type="OrthoDB" id="1796359at2"/>
<accession>A0A235B7Y4</accession>
<evidence type="ECO:0008006" key="4">
    <source>
        <dbReference type="Google" id="ProtNLM"/>
    </source>
</evidence>
<feature type="transmembrane region" description="Helical" evidence="1">
    <location>
        <begin position="6"/>
        <end position="27"/>
    </location>
</feature>
<evidence type="ECO:0000313" key="3">
    <source>
        <dbReference type="Proteomes" id="UP000215459"/>
    </source>
</evidence>
<organism evidence="2 3">
    <name type="scientific">Paludifilum halophilum</name>
    <dbReference type="NCBI Taxonomy" id="1642702"/>
    <lineage>
        <taxon>Bacteria</taxon>
        <taxon>Bacillati</taxon>
        <taxon>Bacillota</taxon>
        <taxon>Bacilli</taxon>
        <taxon>Bacillales</taxon>
        <taxon>Thermoactinomycetaceae</taxon>
        <taxon>Paludifilum</taxon>
    </lineage>
</organism>
<keyword evidence="1" id="KW-0472">Membrane</keyword>
<evidence type="ECO:0000256" key="1">
    <source>
        <dbReference type="SAM" id="Phobius"/>
    </source>
</evidence>
<dbReference type="EMBL" id="NOWF01000004">
    <property type="protein sequence ID" value="OYD08099.1"/>
    <property type="molecule type" value="Genomic_DNA"/>
</dbReference>
<comment type="caution">
    <text evidence="2">The sequence shown here is derived from an EMBL/GenBank/DDBJ whole genome shotgun (WGS) entry which is preliminary data.</text>
</comment>
<protein>
    <recommendedName>
        <fullName evidence="4">Prolipoprotein diacylglyceryl transferase</fullName>
    </recommendedName>
</protein>
<proteinExistence type="predicted"/>
<dbReference type="AlphaFoldDB" id="A0A235B7Y4"/>
<keyword evidence="1" id="KW-1133">Transmembrane helix</keyword>
<dbReference type="RefSeq" id="WP_094264133.1">
    <property type="nucleotide sequence ID" value="NZ_NOWF01000004.1"/>
</dbReference>
<keyword evidence="1" id="KW-0812">Transmembrane</keyword>
<feature type="transmembrane region" description="Helical" evidence="1">
    <location>
        <begin position="156"/>
        <end position="174"/>
    </location>
</feature>
<keyword evidence="3" id="KW-1185">Reference proteome</keyword>
<dbReference type="Proteomes" id="UP000215459">
    <property type="component" value="Unassembled WGS sequence"/>
</dbReference>
<gene>
    <name evidence="2" type="ORF">CHM34_08285</name>
</gene>
<feature type="transmembrane region" description="Helical" evidence="1">
    <location>
        <begin position="87"/>
        <end position="105"/>
    </location>
</feature>
<sequence length="257" mass="29009">MFTQDVLPLGPFLLPLTWLVGGFSITVGGKVAEQWEAPVQRHVSWSEVWIQAALLWFFVWRWSPLLWNPATISEDPRALLFVSGTEKGAWLGGAVATGFLGWFLRKNQLGMARLLDAFIVAAVTAGIIYSFLLARLGETTSLFWGISPEGYSQTYHPIHLYRVAVLAAVWVWGWNLRLRLSPGQTFVRLGMVTGVSLLVVSYFDYYSTTLWLGLSGQQWIFVGLALSAWMAGFVPWLPREKEHLEREKPISPQKNHT</sequence>
<evidence type="ECO:0000313" key="2">
    <source>
        <dbReference type="EMBL" id="OYD08099.1"/>
    </source>
</evidence>
<feature type="transmembrane region" description="Helical" evidence="1">
    <location>
        <begin position="117"/>
        <end position="136"/>
    </location>
</feature>